<evidence type="ECO:0000256" key="1">
    <source>
        <dbReference type="ARBA" id="ARBA00000900"/>
    </source>
</evidence>
<dbReference type="EMBL" id="JBJXBP010000002">
    <property type="protein sequence ID" value="KAL3844369.1"/>
    <property type="molecule type" value="Genomic_DNA"/>
</dbReference>
<dbReference type="Proteomes" id="UP001634393">
    <property type="component" value="Unassembled WGS sequence"/>
</dbReference>
<dbReference type="GO" id="GO:0061630">
    <property type="term" value="F:ubiquitin protein ligase activity"/>
    <property type="evidence" value="ECO:0007669"/>
    <property type="project" value="UniProtKB-EC"/>
</dbReference>
<proteinExistence type="predicted"/>
<protein>
    <recommendedName>
        <fullName evidence="2">RING-type E3 ubiquitin transferase</fullName>
        <ecNumber evidence="2">2.3.2.27</ecNumber>
    </recommendedName>
</protein>
<keyword evidence="6" id="KW-1185">Reference proteome</keyword>
<comment type="caution">
    <text evidence="5">The sequence shown here is derived from an EMBL/GenBank/DDBJ whole genome shotgun (WGS) entry which is preliminary data.</text>
</comment>
<keyword evidence="3" id="KW-0833">Ubl conjugation pathway</keyword>
<dbReference type="EC" id="2.3.2.27" evidence="2"/>
<evidence type="ECO:0000256" key="2">
    <source>
        <dbReference type="ARBA" id="ARBA00012483"/>
    </source>
</evidence>
<reference evidence="5 6" key="1">
    <citation type="submission" date="2024-12" db="EMBL/GenBank/DDBJ databases">
        <title>The unique morphological basis and parallel evolutionary history of personate flowers in Penstemon.</title>
        <authorList>
            <person name="Depatie T.H."/>
            <person name="Wessinger C.A."/>
        </authorList>
    </citation>
    <scope>NUCLEOTIDE SEQUENCE [LARGE SCALE GENOMIC DNA]</scope>
    <source>
        <strain evidence="5">WTNN_2</strain>
        <tissue evidence="5">Leaf</tissue>
    </source>
</reference>
<evidence type="ECO:0000313" key="6">
    <source>
        <dbReference type="Proteomes" id="UP001634393"/>
    </source>
</evidence>
<feature type="coiled-coil region" evidence="4">
    <location>
        <begin position="164"/>
        <end position="209"/>
    </location>
</feature>
<evidence type="ECO:0000313" key="5">
    <source>
        <dbReference type="EMBL" id="KAL3844369.1"/>
    </source>
</evidence>
<evidence type="ECO:0000256" key="3">
    <source>
        <dbReference type="ARBA" id="ARBA00022786"/>
    </source>
</evidence>
<dbReference type="PANTHER" id="PTHR45647">
    <property type="entry name" value="OS02G0152300 PROTEIN"/>
    <property type="match status" value="1"/>
</dbReference>
<comment type="catalytic activity">
    <reaction evidence="1">
        <text>S-ubiquitinyl-[E2 ubiquitin-conjugating enzyme]-L-cysteine + [acceptor protein]-L-lysine = [E2 ubiquitin-conjugating enzyme]-L-cysteine + N(6)-ubiquitinyl-[acceptor protein]-L-lysine.</text>
        <dbReference type="EC" id="2.3.2.27"/>
    </reaction>
</comment>
<evidence type="ECO:0000256" key="4">
    <source>
        <dbReference type="SAM" id="Coils"/>
    </source>
</evidence>
<sequence>MRTPVSHGNVDRLVAVAIDKDKSSHIALKWAIDNVVAKGQALTLIHVKPKQSLPGLNQISDASIEVGDDIKVKEFSILNMCKDRFKTEDNIPGSVMKRVPDFCSVYVINKGKISSSRAASSPPPSFSNPLILARGGLFTGQSRPGSEPSLLAKQNEANFIKSFLEQQQRMDMELKESMEKLEQEWRQTMEKLERDRLAMEQAWEDREEERRLREEKRDALLTALLNKR</sequence>
<keyword evidence="4" id="KW-0175">Coiled coil</keyword>
<dbReference type="InterPro" id="IPR051348">
    <property type="entry name" value="U-box_ubiquitin_ligases"/>
</dbReference>
<organism evidence="5 6">
    <name type="scientific">Penstemon smallii</name>
    <dbReference type="NCBI Taxonomy" id="265156"/>
    <lineage>
        <taxon>Eukaryota</taxon>
        <taxon>Viridiplantae</taxon>
        <taxon>Streptophyta</taxon>
        <taxon>Embryophyta</taxon>
        <taxon>Tracheophyta</taxon>
        <taxon>Spermatophyta</taxon>
        <taxon>Magnoliopsida</taxon>
        <taxon>eudicotyledons</taxon>
        <taxon>Gunneridae</taxon>
        <taxon>Pentapetalae</taxon>
        <taxon>asterids</taxon>
        <taxon>lamiids</taxon>
        <taxon>Lamiales</taxon>
        <taxon>Plantaginaceae</taxon>
        <taxon>Cheloneae</taxon>
        <taxon>Penstemon</taxon>
    </lineage>
</organism>
<dbReference type="AlphaFoldDB" id="A0ABD3U4J6"/>
<accession>A0ABD3U4J6</accession>
<dbReference type="PANTHER" id="PTHR45647:SF132">
    <property type="entry name" value="KINASE WITH ADENINE NUCLEOTIDE ALPHA HYDROLASES-LIKE DOMAIN-CONTAINING PROTEIN"/>
    <property type="match status" value="1"/>
</dbReference>
<gene>
    <name evidence="5" type="ORF">ACJIZ3_001772</name>
</gene>
<name>A0ABD3U4J6_9LAMI</name>